<protein>
    <submittedName>
        <fullName evidence="1">Uncharacterized protein</fullName>
    </submittedName>
</protein>
<name>A0ABR5HZ82_STRLW</name>
<keyword evidence="2" id="KW-1185">Reference proteome</keyword>
<proteinExistence type="predicted"/>
<accession>A0ABR5HZ82</accession>
<evidence type="ECO:0000313" key="1">
    <source>
        <dbReference type="EMBL" id="KMS79066.1"/>
    </source>
</evidence>
<gene>
    <name evidence="1" type="ORF">ACH49_13475</name>
</gene>
<dbReference type="Proteomes" id="UP000037274">
    <property type="component" value="Unassembled WGS sequence"/>
</dbReference>
<dbReference type="RefSeq" id="WP_048572827.1">
    <property type="nucleotide sequence ID" value="NZ_LFEH01000040.1"/>
</dbReference>
<comment type="caution">
    <text evidence="1">The sequence shown here is derived from an EMBL/GenBank/DDBJ whole genome shotgun (WGS) entry which is preliminary data.</text>
</comment>
<dbReference type="EMBL" id="LFEH01000040">
    <property type="protein sequence ID" value="KMS79066.1"/>
    <property type="molecule type" value="Genomic_DNA"/>
</dbReference>
<organism evidence="1 2">
    <name type="scientific">Streptomyces leeuwenhoekii</name>
    <dbReference type="NCBI Taxonomy" id="1437453"/>
    <lineage>
        <taxon>Bacteria</taxon>
        <taxon>Bacillati</taxon>
        <taxon>Actinomycetota</taxon>
        <taxon>Actinomycetes</taxon>
        <taxon>Kitasatosporales</taxon>
        <taxon>Streptomycetaceae</taxon>
        <taxon>Streptomyces</taxon>
    </lineage>
</organism>
<sequence>MNRLRLILHRLVRRPAVTGPQRIYLRRIPTGVMLDLEHFLTQALTAIADDEELLGLLLEYAADRAEPRPHDGHAPESLLLERLVGAVGYEVPVYGDSVAALADRLRALAPAPATVAPARHREGGAAA</sequence>
<reference evidence="1 2" key="1">
    <citation type="submission" date="2015-06" db="EMBL/GenBank/DDBJ databases">
        <title>Draft genome sequence of Streptomyces leeuwenhoekii C58, which produces the novel lasso peptide, chaxapeptin.</title>
        <authorList>
            <person name="Yi Y."/>
            <person name="Hai D."/>
            <person name="Jaspars M."/>
            <person name="Sheng H."/>
            <person name="Rateb M.E."/>
            <person name="Bull A."/>
            <person name="Goodfellow M."/>
            <person name="Asenjo J.A."/>
            <person name="Ebel R."/>
        </authorList>
    </citation>
    <scope>NUCLEOTIDE SEQUENCE [LARGE SCALE GENOMIC DNA]</scope>
    <source>
        <strain evidence="1 2">C58</strain>
    </source>
</reference>
<evidence type="ECO:0000313" key="2">
    <source>
        <dbReference type="Proteomes" id="UP000037274"/>
    </source>
</evidence>